<dbReference type="Pfam" id="PF00646">
    <property type="entry name" value="F-box"/>
    <property type="match status" value="1"/>
</dbReference>
<comment type="caution">
    <text evidence="3">The sequence shown here is derived from an EMBL/GenBank/DDBJ whole genome shotgun (WGS) entry which is preliminary data.</text>
</comment>
<evidence type="ECO:0000313" key="4">
    <source>
        <dbReference type="Proteomes" id="UP001497480"/>
    </source>
</evidence>
<dbReference type="InterPro" id="IPR005174">
    <property type="entry name" value="KIB1-4_b-propeller"/>
</dbReference>
<dbReference type="PANTHER" id="PTHR45669:SF12">
    <property type="entry name" value="EMB|CAB85507.1"/>
    <property type="match status" value="1"/>
</dbReference>
<feature type="region of interest" description="Disordered" evidence="1">
    <location>
        <begin position="1"/>
        <end position="24"/>
    </location>
</feature>
<dbReference type="InterPro" id="IPR036047">
    <property type="entry name" value="F-box-like_dom_sf"/>
</dbReference>
<dbReference type="PROSITE" id="PS50181">
    <property type="entry name" value="FBOX"/>
    <property type="match status" value="1"/>
</dbReference>
<name>A0AAV1WMK3_LUPLU</name>
<dbReference type="Pfam" id="PF03478">
    <property type="entry name" value="Beta-prop_KIB1-4"/>
    <property type="match status" value="1"/>
</dbReference>
<dbReference type="Pfam" id="PF00462">
    <property type="entry name" value="Glutaredoxin"/>
    <property type="match status" value="1"/>
</dbReference>
<sequence>MRKSSGKENKNKVQVNGSKGMRRLDYSYSPKGVLKVSNSCPSSCKSVLNLNPLKVSPRNSFGSGSLRKLRNSSLFDADFVASHEKEPLIDEDEQIKKMVYATPKATRRVRKSIDSETFLQKFEMKCPKGGENCVVIYTTTLRGIRKTFEDCNKVRAIVESYNVHMIERDVSMHSGFKEELRKLLGTKEVKVPIVFVKGRFIGGVDETLKLEEEEKLGVLFEGIPKASLDGCEGCCGVRLSDAIGNTRGETAEVKTGNLELQTWADLPAELLELTLSRLTLADNIRASVVCKRWHSVASAVRVVNQSPWLMYFPKFGDCYEFYDPVLRKVYSLELPELNGSRVCYTKDGWLLLYRPRTHRVFFFNPFTRELIKLPRFEITYQIVAFSCAPTSPGCVLFTVKHVSPTVVAISTCYPGATEWTSVNYQNRLPFVSSIWNKLVFCNGRFYCLSLTGWLGVFDPIERTWSVLVVPPPKCPENFFAKNWWKGKFMTEHEGDILVIYTCCSENPIIFKLDRRLMEWEEMRTLDGVTLFASFLSSHSRTYLSGIMRNSVYFSKVRFFGKRCISYSLDDYRYYPRKQCHDWGEQDPFDNIWIEPPKDFSAFM</sequence>
<reference evidence="3 4" key="1">
    <citation type="submission" date="2024-03" db="EMBL/GenBank/DDBJ databases">
        <authorList>
            <person name="Martinez-Hernandez J."/>
        </authorList>
    </citation>
    <scope>NUCLEOTIDE SEQUENCE [LARGE SCALE GENOMIC DNA]</scope>
</reference>
<dbReference type="PROSITE" id="PS51354">
    <property type="entry name" value="GLUTAREDOXIN_2"/>
    <property type="match status" value="1"/>
</dbReference>
<dbReference type="PANTHER" id="PTHR45669">
    <property type="entry name" value="GLUTAREDOXIN DOMAIN-CONTAINING CYSTEINE-RICH PROTEIN CG12206-RELATED"/>
    <property type="match status" value="1"/>
</dbReference>
<accession>A0AAV1WMK3</accession>
<dbReference type="Gene3D" id="3.40.30.10">
    <property type="entry name" value="Glutaredoxin"/>
    <property type="match status" value="1"/>
</dbReference>
<protein>
    <recommendedName>
        <fullName evidence="2">F-box domain-containing protein</fullName>
    </recommendedName>
</protein>
<dbReference type="Gene3D" id="1.20.1280.50">
    <property type="match status" value="1"/>
</dbReference>
<dbReference type="Proteomes" id="UP001497480">
    <property type="component" value="Unassembled WGS sequence"/>
</dbReference>
<dbReference type="AlphaFoldDB" id="A0AAV1WMK3"/>
<feature type="compositionally biased region" description="Basic and acidic residues" evidence="1">
    <location>
        <begin position="1"/>
        <end position="11"/>
    </location>
</feature>
<dbReference type="InterPro" id="IPR036249">
    <property type="entry name" value="Thioredoxin-like_sf"/>
</dbReference>
<feature type="domain" description="F-box" evidence="2">
    <location>
        <begin position="260"/>
        <end position="311"/>
    </location>
</feature>
<dbReference type="EMBL" id="CAXHTB010000008">
    <property type="protein sequence ID" value="CAL0310524.1"/>
    <property type="molecule type" value="Genomic_DNA"/>
</dbReference>
<organism evidence="3 4">
    <name type="scientific">Lupinus luteus</name>
    <name type="common">European yellow lupine</name>
    <dbReference type="NCBI Taxonomy" id="3873"/>
    <lineage>
        <taxon>Eukaryota</taxon>
        <taxon>Viridiplantae</taxon>
        <taxon>Streptophyta</taxon>
        <taxon>Embryophyta</taxon>
        <taxon>Tracheophyta</taxon>
        <taxon>Spermatophyta</taxon>
        <taxon>Magnoliopsida</taxon>
        <taxon>eudicotyledons</taxon>
        <taxon>Gunneridae</taxon>
        <taxon>Pentapetalae</taxon>
        <taxon>rosids</taxon>
        <taxon>fabids</taxon>
        <taxon>Fabales</taxon>
        <taxon>Fabaceae</taxon>
        <taxon>Papilionoideae</taxon>
        <taxon>50 kb inversion clade</taxon>
        <taxon>genistoids sensu lato</taxon>
        <taxon>core genistoids</taxon>
        <taxon>Genisteae</taxon>
        <taxon>Lupinus</taxon>
    </lineage>
</organism>
<gene>
    <name evidence="3" type="ORF">LLUT_LOCUS11584</name>
</gene>
<keyword evidence="4" id="KW-1185">Reference proteome</keyword>
<evidence type="ECO:0000256" key="1">
    <source>
        <dbReference type="SAM" id="MobiDB-lite"/>
    </source>
</evidence>
<dbReference type="InterPro" id="IPR001810">
    <property type="entry name" value="F-box_dom"/>
</dbReference>
<dbReference type="SUPFAM" id="SSF52833">
    <property type="entry name" value="Thioredoxin-like"/>
    <property type="match status" value="1"/>
</dbReference>
<dbReference type="SUPFAM" id="SSF81383">
    <property type="entry name" value="F-box domain"/>
    <property type="match status" value="1"/>
</dbReference>
<dbReference type="InterPro" id="IPR002109">
    <property type="entry name" value="Glutaredoxin"/>
</dbReference>
<dbReference type="CDD" id="cd09917">
    <property type="entry name" value="F-box_SF"/>
    <property type="match status" value="1"/>
</dbReference>
<evidence type="ECO:0000313" key="3">
    <source>
        <dbReference type="EMBL" id="CAL0310524.1"/>
    </source>
</evidence>
<proteinExistence type="predicted"/>
<evidence type="ECO:0000259" key="2">
    <source>
        <dbReference type="PROSITE" id="PS50181"/>
    </source>
</evidence>